<evidence type="ECO:0000313" key="3">
    <source>
        <dbReference type="Proteomes" id="UP000324222"/>
    </source>
</evidence>
<sequence length="82" mass="9495">MLHSRHHIFTQKVLRASPGSRLTTFLHFYFLFFLSVRATKTPPREATFYSFRLLASHRGTPRLFSPGLTSPRLTRTAPPHKT</sequence>
<proteinExistence type="predicted"/>
<dbReference type="Proteomes" id="UP000324222">
    <property type="component" value="Unassembled WGS sequence"/>
</dbReference>
<name>A0A5B7DB37_PORTR</name>
<gene>
    <name evidence="2" type="ORF">E2C01_011397</name>
</gene>
<organism evidence="2 3">
    <name type="scientific">Portunus trituberculatus</name>
    <name type="common">Swimming crab</name>
    <name type="synonym">Neptunus trituberculatus</name>
    <dbReference type="NCBI Taxonomy" id="210409"/>
    <lineage>
        <taxon>Eukaryota</taxon>
        <taxon>Metazoa</taxon>
        <taxon>Ecdysozoa</taxon>
        <taxon>Arthropoda</taxon>
        <taxon>Crustacea</taxon>
        <taxon>Multicrustacea</taxon>
        <taxon>Malacostraca</taxon>
        <taxon>Eumalacostraca</taxon>
        <taxon>Eucarida</taxon>
        <taxon>Decapoda</taxon>
        <taxon>Pleocyemata</taxon>
        <taxon>Brachyura</taxon>
        <taxon>Eubrachyura</taxon>
        <taxon>Portunoidea</taxon>
        <taxon>Portunidae</taxon>
        <taxon>Portuninae</taxon>
        <taxon>Portunus</taxon>
    </lineage>
</organism>
<accession>A0A5B7DB37</accession>
<protein>
    <submittedName>
        <fullName evidence="2">Uncharacterized protein</fullName>
    </submittedName>
</protein>
<keyword evidence="3" id="KW-1185">Reference proteome</keyword>
<evidence type="ECO:0000313" key="2">
    <source>
        <dbReference type="EMBL" id="MPC18512.1"/>
    </source>
</evidence>
<dbReference type="EMBL" id="VSRR010000687">
    <property type="protein sequence ID" value="MPC18512.1"/>
    <property type="molecule type" value="Genomic_DNA"/>
</dbReference>
<comment type="caution">
    <text evidence="2">The sequence shown here is derived from an EMBL/GenBank/DDBJ whole genome shotgun (WGS) entry which is preliminary data.</text>
</comment>
<reference evidence="2 3" key="1">
    <citation type="submission" date="2019-05" db="EMBL/GenBank/DDBJ databases">
        <title>Another draft genome of Portunus trituberculatus and its Hox gene families provides insights of decapod evolution.</title>
        <authorList>
            <person name="Jeong J.-H."/>
            <person name="Song I."/>
            <person name="Kim S."/>
            <person name="Choi T."/>
            <person name="Kim D."/>
            <person name="Ryu S."/>
            <person name="Kim W."/>
        </authorList>
    </citation>
    <scope>NUCLEOTIDE SEQUENCE [LARGE SCALE GENOMIC DNA]</scope>
    <source>
        <tissue evidence="2">Muscle</tissue>
    </source>
</reference>
<dbReference type="AlphaFoldDB" id="A0A5B7DB37"/>
<evidence type="ECO:0000256" key="1">
    <source>
        <dbReference type="SAM" id="MobiDB-lite"/>
    </source>
</evidence>
<feature type="region of interest" description="Disordered" evidence="1">
    <location>
        <begin position="63"/>
        <end position="82"/>
    </location>
</feature>